<evidence type="ECO:0000256" key="16">
    <source>
        <dbReference type="ARBA" id="ARBA00049966"/>
    </source>
</evidence>
<dbReference type="GO" id="GO:0009252">
    <property type="term" value="P:peptidoglycan biosynthetic process"/>
    <property type="evidence" value="ECO:0007669"/>
    <property type="project" value="UniProtKB-KW"/>
</dbReference>
<dbReference type="EMBL" id="ABCC02000009">
    <property type="protein sequence ID" value="EDP19161.1"/>
    <property type="molecule type" value="Genomic_DNA"/>
</dbReference>
<dbReference type="PaxDb" id="411902-CLOBOL_00597"/>
<reference evidence="19 20" key="1">
    <citation type="submission" date="2007-08" db="EMBL/GenBank/DDBJ databases">
        <authorList>
            <person name="Fulton L."/>
            <person name="Clifton S."/>
            <person name="Fulton B."/>
            <person name="Xu J."/>
            <person name="Minx P."/>
            <person name="Pepin K.H."/>
            <person name="Johnson M."/>
            <person name="Thiruvilangam P."/>
            <person name="Bhonagiri V."/>
            <person name="Nash W.E."/>
            <person name="Mardis E.R."/>
            <person name="Wilson R.K."/>
        </authorList>
    </citation>
    <scope>NUCLEOTIDE SEQUENCE [LARGE SCALE GENOMIC DNA]</scope>
    <source>
        <strain evidence="20">ATCC BAA-613 / DSM 15670 / CCUG 46953 / JCM 12243 / WAL 16351</strain>
    </source>
</reference>
<keyword evidence="3" id="KW-0808">Transferase</keyword>
<evidence type="ECO:0000256" key="17">
    <source>
        <dbReference type="SAM" id="MobiDB-lite"/>
    </source>
</evidence>
<dbReference type="GO" id="GO:0005886">
    <property type="term" value="C:plasma membrane"/>
    <property type="evidence" value="ECO:0007669"/>
    <property type="project" value="TreeGrafter"/>
</dbReference>
<dbReference type="GO" id="GO:0015648">
    <property type="term" value="F:lipid-linked peptidoglycan transporter activity"/>
    <property type="evidence" value="ECO:0007669"/>
    <property type="project" value="TreeGrafter"/>
</dbReference>
<evidence type="ECO:0000256" key="14">
    <source>
        <dbReference type="ARBA" id="ARBA00044770"/>
    </source>
</evidence>
<comment type="subcellular location">
    <subcellularLocation>
        <location evidence="1">Membrane</location>
        <topology evidence="1">Multi-pass membrane protein</topology>
    </subcellularLocation>
</comment>
<dbReference type="EC" id="2.4.99.28" evidence="14"/>
<dbReference type="GO" id="GO:0008360">
    <property type="term" value="P:regulation of cell shape"/>
    <property type="evidence" value="ECO:0007669"/>
    <property type="project" value="UniProtKB-KW"/>
</dbReference>
<evidence type="ECO:0000256" key="13">
    <source>
        <dbReference type="ARBA" id="ARBA00041418"/>
    </source>
</evidence>
<feature type="transmembrane region" description="Helical" evidence="18">
    <location>
        <begin position="41"/>
        <end position="62"/>
    </location>
</feature>
<keyword evidence="8 18" id="KW-0472">Membrane</keyword>
<feature type="transmembrane region" description="Helical" evidence="18">
    <location>
        <begin position="307"/>
        <end position="333"/>
    </location>
</feature>
<dbReference type="Pfam" id="PF01098">
    <property type="entry name" value="FTSW_RODA_SPOVE"/>
    <property type="match status" value="1"/>
</dbReference>
<comment type="catalytic activity">
    <reaction evidence="15">
        <text>[GlcNAc-(1-&gt;4)-Mur2Ac(oyl-L-Ala-gamma-D-Glu-L-Lys-D-Ala-D-Ala)](n)-di-trans,octa-cis-undecaprenyl diphosphate + beta-D-GlcNAc-(1-&gt;4)-Mur2Ac(oyl-L-Ala-gamma-D-Glu-L-Lys-D-Ala-D-Ala)-di-trans,octa-cis-undecaprenyl diphosphate = [GlcNAc-(1-&gt;4)-Mur2Ac(oyl-L-Ala-gamma-D-Glu-L-Lys-D-Ala-D-Ala)](n+1)-di-trans,octa-cis-undecaprenyl diphosphate + di-trans,octa-cis-undecaprenyl diphosphate + H(+)</text>
        <dbReference type="Rhea" id="RHEA:23708"/>
        <dbReference type="Rhea" id="RHEA-COMP:9602"/>
        <dbReference type="Rhea" id="RHEA-COMP:9603"/>
        <dbReference type="ChEBI" id="CHEBI:15378"/>
        <dbReference type="ChEBI" id="CHEBI:58405"/>
        <dbReference type="ChEBI" id="CHEBI:60033"/>
        <dbReference type="ChEBI" id="CHEBI:78435"/>
        <dbReference type="EC" id="2.4.99.28"/>
    </reaction>
</comment>
<dbReference type="GO" id="GO:0051301">
    <property type="term" value="P:cell division"/>
    <property type="evidence" value="ECO:0007669"/>
    <property type="project" value="InterPro"/>
</dbReference>
<keyword evidence="6" id="KW-0573">Peptidoglycan synthesis</keyword>
<sequence>MRMAGKVQTAAGPSGQMRRPAGSGERMEQQMPKKKKKAKRFYDYSLLFCIIFLTAFGLVMIYSASSYSAQLSKAYNGNGAYFMQRQAGIAAVGLVAMLIISKIDYHIFTRFSVFAYLMSYILMIAVSLVGREVNGKKRWLGVGPLSFQPTEFVKIALIVLLAAVITTMGMKINKWKNMGYVVALTLPIAGLVAMNNLSSGIIVCGIAFVMLFVSCKVKWPFFSIGALGLTTLAFAGPIGKFLTTVGLLQPYQYRRIEAWLNPESDPTDKGFQVLQGLYAIGSGGLVGQGLGESIQKLGFLPESQNDMIFAIICEELGLFGAVSIILIFLFMIYRFMIIANNAPDLFGALLVVGVMGHIAIQVILNIAVVTNTIPNTGITLPFISYGGTSVLFLLMEMGIVLSVSNQIKLEK</sequence>
<dbReference type="GO" id="GO:0008955">
    <property type="term" value="F:peptidoglycan glycosyltransferase activity"/>
    <property type="evidence" value="ECO:0007669"/>
    <property type="project" value="UniProtKB-EC"/>
</dbReference>
<name>A8RI52_ENTBW</name>
<evidence type="ECO:0000256" key="6">
    <source>
        <dbReference type="ARBA" id="ARBA00022984"/>
    </source>
</evidence>
<keyword evidence="4 18" id="KW-0812">Transmembrane</keyword>
<dbReference type="PANTHER" id="PTHR30474:SF2">
    <property type="entry name" value="PEPTIDOGLYCAN GLYCOSYLTRANSFERASE FTSW-RELATED"/>
    <property type="match status" value="1"/>
</dbReference>
<evidence type="ECO:0000256" key="5">
    <source>
        <dbReference type="ARBA" id="ARBA00022960"/>
    </source>
</evidence>
<keyword evidence="5" id="KW-0133">Cell shape</keyword>
<evidence type="ECO:0000256" key="3">
    <source>
        <dbReference type="ARBA" id="ARBA00022679"/>
    </source>
</evidence>
<feature type="transmembrane region" description="Helical" evidence="18">
    <location>
        <begin position="345"/>
        <end position="370"/>
    </location>
</feature>
<evidence type="ECO:0000256" key="15">
    <source>
        <dbReference type="ARBA" id="ARBA00049902"/>
    </source>
</evidence>
<dbReference type="eggNOG" id="COG0772">
    <property type="taxonomic scope" value="Bacteria"/>
</dbReference>
<proteinExistence type="inferred from homology"/>
<reference evidence="19 20" key="2">
    <citation type="submission" date="2007-09" db="EMBL/GenBank/DDBJ databases">
        <title>Draft genome sequence of Clostridium bolteae (ATCC BAA-613).</title>
        <authorList>
            <person name="Sudarsanam P."/>
            <person name="Ley R."/>
            <person name="Guruge J."/>
            <person name="Turnbaugh P.J."/>
            <person name="Mahowald M."/>
            <person name="Liep D."/>
            <person name="Gordon J."/>
        </authorList>
    </citation>
    <scope>NUCLEOTIDE SEQUENCE [LARGE SCALE GENOMIC DNA]</scope>
    <source>
        <strain evidence="20">ATCC BAA-613 / DSM 15670 / CCUG 46953 / JCM 12243 / WAL 16351</strain>
    </source>
</reference>
<organism evidence="19 20">
    <name type="scientific">Enterocloster bolteae (strain ATCC BAA-613 / DSM 15670 / CCUG 46953 / JCM 12243 / WAL 16351)</name>
    <name type="common">Clostridium bolteae</name>
    <dbReference type="NCBI Taxonomy" id="411902"/>
    <lineage>
        <taxon>Bacteria</taxon>
        <taxon>Bacillati</taxon>
        <taxon>Bacillota</taxon>
        <taxon>Clostridia</taxon>
        <taxon>Lachnospirales</taxon>
        <taxon>Lachnospiraceae</taxon>
        <taxon>Enterocloster</taxon>
    </lineage>
</organism>
<dbReference type="GO" id="GO:0032153">
    <property type="term" value="C:cell division site"/>
    <property type="evidence" value="ECO:0007669"/>
    <property type="project" value="TreeGrafter"/>
</dbReference>
<feature type="transmembrane region" description="Helical" evidence="18">
    <location>
        <begin position="82"/>
        <end position="101"/>
    </location>
</feature>
<evidence type="ECO:0000256" key="18">
    <source>
        <dbReference type="SAM" id="Phobius"/>
    </source>
</evidence>
<evidence type="ECO:0000256" key="7">
    <source>
        <dbReference type="ARBA" id="ARBA00022989"/>
    </source>
</evidence>
<evidence type="ECO:0000256" key="4">
    <source>
        <dbReference type="ARBA" id="ARBA00022692"/>
    </source>
</evidence>
<keyword evidence="2" id="KW-0328">Glycosyltransferase</keyword>
<dbReference type="AlphaFoldDB" id="A8RI52"/>
<evidence type="ECO:0000256" key="8">
    <source>
        <dbReference type="ARBA" id="ARBA00023136"/>
    </source>
</evidence>
<comment type="similarity">
    <text evidence="11">Belongs to the SEDS family. FtsW subfamily.</text>
</comment>
<evidence type="ECO:0000313" key="19">
    <source>
        <dbReference type="EMBL" id="EDP19161.1"/>
    </source>
</evidence>
<feature type="transmembrane region" description="Helical" evidence="18">
    <location>
        <begin position="224"/>
        <end position="243"/>
    </location>
</feature>
<dbReference type="InterPro" id="IPR001182">
    <property type="entry name" value="FtsW/RodA"/>
</dbReference>
<feature type="transmembrane region" description="Helical" evidence="18">
    <location>
        <begin position="113"/>
        <end position="131"/>
    </location>
</feature>
<comment type="function">
    <text evidence="16">Peptidoglycan polymerase that is essential for cell division.</text>
</comment>
<evidence type="ECO:0000256" key="9">
    <source>
        <dbReference type="ARBA" id="ARBA00032370"/>
    </source>
</evidence>
<evidence type="ECO:0000256" key="1">
    <source>
        <dbReference type="ARBA" id="ARBA00004141"/>
    </source>
</evidence>
<gene>
    <name evidence="19" type="ORF">CLOBOL_00597</name>
</gene>
<dbReference type="HOGENOM" id="CLU_029243_1_0_9"/>
<feature type="transmembrane region" description="Helical" evidence="18">
    <location>
        <begin position="177"/>
        <end position="194"/>
    </location>
</feature>
<evidence type="ECO:0000313" key="20">
    <source>
        <dbReference type="Proteomes" id="UP000005396"/>
    </source>
</evidence>
<evidence type="ECO:0000256" key="12">
    <source>
        <dbReference type="ARBA" id="ARBA00041185"/>
    </source>
</evidence>
<feature type="transmembrane region" description="Helical" evidence="18">
    <location>
        <begin position="151"/>
        <end position="170"/>
    </location>
</feature>
<dbReference type="Proteomes" id="UP000005396">
    <property type="component" value="Unassembled WGS sequence"/>
</dbReference>
<feature type="transmembrane region" description="Helical" evidence="18">
    <location>
        <begin position="382"/>
        <end position="403"/>
    </location>
</feature>
<feature type="region of interest" description="Disordered" evidence="17">
    <location>
        <begin position="1"/>
        <end position="34"/>
    </location>
</feature>
<keyword evidence="7 18" id="KW-1133">Transmembrane helix</keyword>
<protein>
    <recommendedName>
        <fullName evidence="12">Probable peptidoglycan glycosyltransferase FtsW</fullName>
        <ecNumber evidence="14">2.4.99.28</ecNumber>
    </recommendedName>
    <alternativeName>
        <fullName evidence="13">Cell division protein FtsW</fullName>
    </alternativeName>
    <alternativeName>
        <fullName evidence="10">Cell wall polymerase</fullName>
    </alternativeName>
    <alternativeName>
        <fullName evidence="9">Peptidoglycan polymerase</fullName>
    </alternativeName>
</protein>
<accession>A8RI52</accession>
<comment type="caution">
    <text evidence="19">The sequence shown here is derived from an EMBL/GenBank/DDBJ whole genome shotgun (WGS) entry which is preliminary data.</text>
</comment>
<evidence type="ECO:0000256" key="11">
    <source>
        <dbReference type="ARBA" id="ARBA00038053"/>
    </source>
</evidence>
<dbReference type="PANTHER" id="PTHR30474">
    <property type="entry name" value="CELL CYCLE PROTEIN"/>
    <property type="match status" value="1"/>
</dbReference>
<evidence type="ECO:0000256" key="10">
    <source>
        <dbReference type="ARBA" id="ARBA00033270"/>
    </source>
</evidence>
<evidence type="ECO:0000256" key="2">
    <source>
        <dbReference type="ARBA" id="ARBA00022676"/>
    </source>
</evidence>